<dbReference type="EMBL" id="LWCS01000052">
    <property type="protein sequence ID" value="OAN32832.1"/>
    <property type="molecule type" value="Genomic_DNA"/>
</dbReference>
<keyword evidence="5 6" id="KW-0472">Membrane</keyword>
<evidence type="ECO:0000313" key="8">
    <source>
        <dbReference type="EMBL" id="OAN32832.1"/>
    </source>
</evidence>
<dbReference type="STRING" id="912594.AWC12_17880"/>
<feature type="transmembrane region" description="Helical" evidence="6">
    <location>
        <begin position="12"/>
        <end position="30"/>
    </location>
</feature>
<evidence type="ECO:0000256" key="5">
    <source>
        <dbReference type="ARBA" id="ARBA00023136"/>
    </source>
</evidence>
<dbReference type="GO" id="GO:0005886">
    <property type="term" value="C:plasma membrane"/>
    <property type="evidence" value="ECO:0007669"/>
    <property type="project" value="UniProtKB-SubCell"/>
</dbReference>
<dbReference type="InterPro" id="IPR051791">
    <property type="entry name" value="Pra-immunoreactive"/>
</dbReference>
<feature type="domain" description="RDD" evidence="7">
    <location>
        <begin position="9"/>
        <end position="100"/>
    </location>
</feature>
<name>A0A178LQ57_MYCIR</name>
<evidence type="ECO:0000313" key="9">
    <source>
        <dbReference type="Proteomes" id="UP000078396"/>
    </source>
</evidence>
<evidence type="ECO:0000256" key="3">
    <source>
        <dbReference type="ARBA" id="ARBA00022692"/>
    </source>
</evidence>
<reference evidence="8 9" key="1">
    <citation type="submission" date="2016-04" db="EMBL/GenBank/DDBJ databases">
        <title>Draft Genome Sequences of Staphylococcus capitis Strain H36, S. capitis Strain H65, S. cohnii Strain H62, S. hominis Strain H69, Mycobacterium iranicum Strain H39, Plantibacter sp. Strain H53, Pseudomonas oryzihabitans Strain H72, and Microbacterium sp. Strain H83, isolated from residential settings.</title>
        <authorList>
            <person name="Lymperopoulou D."/>
            <person name="Adams R.I."/>
            <person name="Lindow S."/>
            <person name="Coil D.A."/>
            <person name="Jospin G."/>
            <person name="Eisen J.A."/>
        </authorList>
    </citation>
    <scope>NUCLEOTIDE SEQUENCE [LARGE SCALE GENOMIC DNA]</scope>
    <source>
        <strain evidence="8 9">H39</strain>
    </source>
</reference>
<keyword evidence="2" id="KW-1003">Cell membrane</keyword>
<proteinExistence type="predicted"/>
<accession>A0A178LQ57</accession>
<dbReference type="InterPro" id="IPR010432">
    <property type="entry name" value="RDD"/>
</dbReference>
<dbReference type="AlphaFoldDB" id="A0A178LQ57"/>
<sequence>MPGPHQGATTFGRLMLLICAALSITFQTWIHGYRQGNTGSGIGKSVMKFQVVSEKTWEPNGFGLSVVRRPVHTIEAAIRYVGYLFPQWDTKRQTIADKTMGTVCVPL</sequence>
<dbReference type="PANTHER" id="PTHR36115">
    <property type="entry name" value="PROLINE-RICH ANTIGEN HOMOLOG-RELATED"/>
    <property type="match status" value="1"/>
</dbReference>
<evidence type="ECO:0000256" key="2">
    <source>
        <dbReference type="ARBA" id="ARBA00022475"/>
    </source>
</evidence>
<keyword evidence="3 6" id="KW-0812">Transmembrane</keyword>
<dbReference type="PANTHER" id="PTHR36115:SF6">
    <property type="entry name" value="PROLINE-RICH ANTIGEN HOMOLOG"/>
    <property type="match status" value="1"/>
</dbReference>
<dbReference type="Pfam" id="PF06271">
    <property type="entry name" value="RDD"/>
    <property type="match status" value="1"/>
</dbReference>
<gene>
    <name evidence="8" type="ORF">A4X20_28370</name>
</gene>
<evidence type="ECO:0000256" key="6">
    <source>
        <dbReference type="SAM" id="Phobius"/>
    </source>
</evidence>
<evidence type="ECO:0000256" key="4">
    <source>
        <dbReference type="ARBA" id="ARBA00022989"/>
    </source>
</evidence>
<comment type="caution">
    <text evidence="8">The sequence shown here is derived from an EMBL/GenBank/DDBJ whole genome shotgun (WGS) entry which is preliminary data.</text>
</comment>
<dbReference type="Proteomes" id="UP000078396">
    <property type="component" value="Unassembled WGS sequence"/>
</dbReference>
<keyword evidence="4 6" id="KW-1133">Transmembrane helix</keyword>
<organism evidence="8 9">
    <name type="scientific">Mycolicibacterium iranicum</name>
    <name type="common">Mycobacterium iranicum</name>
    <dbReference type="NCBI Taxonomy" id="912594"/>
    <lineage>
        <taxon>Bacteria</taxon>
        <taxon>Bacillati</taxon>
        <taxon>Actinomycetota</taxon>
        <taxon>Actinomycetes</taxon>
        <taxon>Mycobacteriales</taxon>
        <taxon>Mycobacteriaceae</taxon>
        <taxon>Mycolicibacterium</taxon>
    </lineage>
</organism>
<evidence type="ECO:0000259" key="7">
    <source>
        <dbReference type="Pfam" id="PF06271"/>
    </source>
</evidence>
<protein>
    <recommendedName>
        <fullName evidence="7">RDD domain-containing protein</fullName>
    </recommendedName>
</protein>
<evidence type="ECO:0000256" key="1">
    <source>
        <dbReference type="ARBA" id="ARBA00004651"/>
    </source>
</evidence>
<dbReference type="RefSeq" id="WP_419179451.1">
    <property type="nucleotide sequence ID" value="NZ_LWCS01000052.1"/>
</dbReference>
<comment type="subcellular location">
    <subcellularLocation>
        <location evidence="1">Cell membrane</location>
        <topology evidence="1">Multi-pass membrane protein</topology>
    </subcellularLocation>
</comment>